<dbReference type="SMART" id="SM00490">
    <property type="entry name" value="HELICc"/>
    <property type="match status" value="1"/>
</dbReference>
<dbReference type="PROSITE" id="PS51194">
    <property type="entry name" value="HELICASE_CTER"/>
    <property type="match status" value="1"/>
</dbReference>
<keyword evidence="2 7" id="KW-0378">Hydrolase</keyword>
<dbReference type="PANTHER" id="PTHR47959">
    <property type="entry name" value="ATP-DEPENDENT RNA HELICASE RHLE-RELATED"/>
    <property type="match status" value="1"/>
</dbReference>
<dbReference type="EMBL" id="LR593887">
    <property type="protein sequence ID" value="VTS06409.1"/>
    <property type="molecule type" value="Genomic_DNA"/>
</dbReference>
<dbReference type="InterPro" id="IPR044742">
    <property type="entry name" value="DEAD/DEAH_RhlB"/>
</dbReference>
<evidence type="ECO:0000256" key="3">
    <source>
        <dbReference type="ARBA" id="ARBA00022806"/>
    </source>
</evidence>
<feature type="region of interest" description="Disordered" evidence="8">
    <location>
        <begin position="1"/>
        <end position="58"/>
    </location>
</feature>
<dbReference type="EMBL" id="LR586016">
    <property type="protein sequence ID" value="VIP04524.1"/>
    <property type="molecule type" value="Genomic_DNA"/>
</dbReference>
<accession>A0A6C2YT05</accession>
<dbReference type="GO" id="GO:0003676">
    <property type="term" value="F:nucleic acid binding"/>
    <property type="evidence" value="ECO:0007669"/>
    <property type="project" value="InterPro"/>
</dbReference>
<keyword evidence="4 7" id="KW-0067">ATP-binding</keyword>
<dbReference type="Pfam" id="PF00270">
    <property type="entry name" value="DEAD"/>
    <property type="match status" value="1"/>
</dbReference>
<dbReference type="GO" id="GO:0003724">
    <property type="term" value="F:RNA helicase activity"/>
    <property type="evidence" value="ECO:0007669"/>
    <property type="project" value="InterPro"/>
</dbReference>
<evidence type="ECO:0000259" key="9">
    <source>
        <dbReference type="PROSITE" id="PS51192"/>
    </source>
</evidence>
<dbReference type="SUPFAM" id="SSF52540">
    <property type="entry name" value="P-loop containing nucleoside triphosphate hydrolases"/>
    <property type="match status" value="1"/>
</dbReference>
<dbReference type="InterPro" id="IPR011545">
    <property type="entry name" value="DEAD/DEAH_box_helicase_dom"/>
</dbReference>
<evidence type="ECO:0000313" key="13">
    <source>
        <dbReference type="Proteomes" id="UP000464378"/>
    </source>
</evidence>
<dbReference type="InterPro" id="IPR014001">
    <property type="entry name" value="Helicase_ATP-bd"/>
</dbReference>
<evidence type="ECO:0000256" key="1">
    <source>
        <dbReference type="ARBA" id="ARBA00022741"/>
    </source>
</evidence>
<proteinExistence type="inferred from homology"/>
<dbReference type="KEGG" id="tim:GMBLW1_46690"/>
<dbReference type="Proteomes" id="UP000464378">
    <property type="component" value="Chromosome"/>
</dbReference>
<feature type="compositionally biased region" description="Pro residues" evidence="8">
    <location>
        <begin position="438"/>
        <end position="451"/>
    </location>
</feature>
<dbReference type="PROSITE" id="PS51195">
    <property type="entry name" value="Q_MOTIF"/>
    <property type="match status" value="1"/>
</dbReference>
<evidence type="ECO:0000259" key="11">
    <source>
        <dbReference type="PROSITE" id="PS51195"/>
    </source>
</evidence>
<feature type="short sequence motif" description="Q motif" evidence="6">
    <location>
        <begin position="60"/>
        <end position="88"/>
    </location>
</feature>
<feature type="domain" description="DEAD-box RNA helicase Q" evidence="11">
    <location>
        <begin position="60"/>
        <end position="88"/>
    </location>
</feature>
<dbReference type="PROSITE" id="PS00039">
    <property type="entry name" value="DEAD_ATP_HELICASE"/>
    <property type="match status" value="1"/>
</dbReference>
<gene>
    <name evidence="12" type="ORF">GMBLW1_46690</name>
</gene>
<dbReference type="GO" id="GO:0005524">
    <property type="term" value="F:ATP binding"/>
    <property type="evidence" value="ECO:0007669"/>
    <property type="project" value="UniProtKB-KW"/>
</dbReference>
<dbReference type="PANTHER" id="PTHR47959:SF1">
    <property type="entry name" value="ATP-DEPENDENT RNA HELICASE DBPA"/>
    <property type="match status" value="1"/>
</dbReference>
<name>A0A6C2YT05_9BACT</name>
<dbReference type="InterPro" id="IPR027417">
    <property type="entry name" value="P-loop_NTPase"/>
</dbReference>
<organism evidence="12">
    <name type="scientific">Tuwongella immobilis</name>
    <dbReference type="NCBI Taxonomy" id="692036"/>
    <lineage>
        <taxon>Bacteria</taxon>
        <taxon>Pseudomonadati</taxon>
        <taxon>Planctomycetota</taxon>
        <taxon>Planctomycetia</taxon>
        <taxon>Gemmatales</taxon>
        <taxon>Gemmataceae</taxon>
        <taxon>Tuwongella</taxon>
    </lineage>
</organism>
<sequence length="464" mass="51260">MSDEKSLEPEASLPPEPLPAGTTPPGEVVPENPVLESTSEPALESAADELASEPSAPETVEYASLPLHPELHASIARLGYVKATPIQSAVIPVALQGKDVIGQAQTGTGKTAAFLIPFLNRWREDVHPGPQAIILAPTRELVAQVAEEGKKLAPSPKCKIVPIYGGAGMRSQVDALRAGCAVVVGSPGRVLDHLSRGTLKLDQVWYAVLDEADRMLDIGFRPDIEKILRKCPSDRQTLLMSATMSATVLRLVHRYMVEPTHLSMTPTTLTVDRIRQSFFTVDESRKFELLVRVILRERPRQCIIFCQRKKSSDRLHRDLSRIFESVAVMHGDLAQSQRERIMKRFRTRHIRCLIATDVVSRGIDVSGISHIFNYDLPDDLENYVHRIGRTGRMGKDGIAISFVRPDQGKQLTSIEASINRLISEDRIPGYVAFDRPPDAPAPASPPPPPAPRFGGRGRRYSKRI</sequence>
<evidence type="ECO:0000256" key="6">
    <source>
        <dbReference type="PROSITE-ProRule" id="PRU00552"/>
    </source>
</evidence>
<feature type="domain" description="Helicase ATP-binding" evidence="9">
    <location>
        <begin position="91"/>
        <end position="262"/>
    </location>
</feature>
<evidence type="ECO:0000256" key="7">
    <source>
        <dbReference type="RuleBase" id="RU000492"/>
    </source>
</evidence>
<feature type="domain" description="Helicase C-terminal" evidence="10">
    <location>
        <begin position="273"/>
        <end position="435"/>
    </location>
</feature>
<dbReference type="GO" id="GO:0005829">
    <property type="term" value="C:cytosol"/>
    <property type="evidence" value="ECO:0007669"/>
    <property type="project" value="TreeGrafter"/>
</dbReference>
<feature type="compositionally biased region" description="Basic residues" evidence="8">
    <location>
        <begin position="455"/>
        <end position="464"/>
    </location>
</feature>
<protein>
    <submittedName>
        <fullName evidence="12">Uncharacterized protein</fullName>
    </submittedName>
</protein>
<evidence type="ECO:0000256" key="8">
    <source>
        <dbReference type="SAM" id="MobiDB-lite"/>
    </source>
</evidence>
<evidence type="ECO:0000313" key="12">
    <source>
        <dbReference type="EMBL" id="VIP04524.1"/>
    </source>
</evidence>
<evidence type="ECO:0000256" key="5">
    <source>
        <dbReference type="ARBA" id="ARBA00038437"/>
    </source>
</evidence>
<dbReference type="GO" id="GO:0016787">
    <property type="term" value="F:hydrolase activity"/>
    <property type="evidence" value="ECO:0007669"/>
    <property type="project" value="UniProtKB-KW"/>
</dbReference>
<dbReference type="PROSITE" id="PS51192">
    <property type="entry name" value="HELICASE_ATP_BIND_1"/>
    <property type="match status" value="1"/>
</dbReference>
<dbReference type="InterPro" id="IPR001650">
    <property type="entry name" value="Helicase_C-like"/>
</dbReference>
<feature type="region of interest" description="Disordered" evidence="8">
    <location>
        <begin position="430"/>
        <end position="464"/>
    </location>
</feature>
<dbReference type="InterPro" id="IPR000629">
    <property type="entry name" value="RNA-helicase_DEAD-box_CS"/>
</dbReference>
<dbReference type="Pfam" id="PF00271">
    <property type="entry name" value="Helicase_C"/>
    <property type="match status" value="1"/>
</dbReference>
<keyword evidence="13" id="KW-1185">Reference proteome</keyword>
<keyword evidence="3 7" id="KW-0347">Helicase</keyword>
<dbReference type="Gene3D" id="3.40.50.300">
    <property type="entry name" value="P-loop containing nucleotide triphosphate hydrolases"/>
    <property type="match status" value="2"/>
</dbReference>
<reference evidence="12" key="1">
    <citation type="submission" date="2019-04" db="EMBL/GenBank/DDBJ databases">
        <authorList>
            <consortium name="Science for Life Laboratories"/>
        </authorList>
    </citation>
    <scope>NUCLEOTIDE SEQUENCE</scope>
    <source>
        <strain evidence="12">MBLW1</strain>
    </source>
</reference>
<comment type="similarity">
    <text evidence="5 7">Belongs to the DEAD box helicase family.</text>
</comment>
<evidence type="ECO:0000259" key="10">
    <source>
        <dbReference type="PROSITE" id="PS51194"/>
    </source>
</evidence>
<dbReference type="RefSeq" id="WP_232056289.1">
    <property type="nucleotide sequence ID" value="NZ_LR593887.1"/>
</dbReference>
<dbReference type="CDD" id="cd18787">
    <property type="entry name" value="SF2_C_DEAD"/>
    <property type="match status" value="1"/>
</dbReference>
<keyword evidence="1 7" id="KW-0547">Nucleotide-binding</keyword>
<dbReference type="InterPro" id="IPR014014">
    <property type="entry name" value="RNA_helicase_DEAD_Q_motif"/>
</dbReference>
<evidence type="ECO:0000256" key="4">
    <source>
        <dbReference type="ARBA" id="ARBA00022840"/>
    </source>
</evidence>
<dbReference type="SMART" id="SM00487">
    <property type="entry name" value="DEXDc"/>
    <property type="match status" value="1"/>
</dbReference>
<evidence type="ECO:0000256" key="2">
    <source>
        <dbReference type="ARBA" id="ARBA00022801"/>
    </source>
</evidence>
<dbReference type="InParanoid" id="A0A6C2YT05"/>
<dbReference type="CDD" id="cd00268">
    <property type="entry name" value="DEADc"/>
    <property type="match status" value="1"/>
</dbReference>
<dbReference type="InterPro" id="IPR050079">
    <property type="entry name" value="DEAD_box_RNA_helicase"/>
</dbReference>
<dbReference type="AlphaFoldDB" id="A0A6C2YT05"/>